<accession>A0A4R5KMY1</accession>
<comment type="caution">
    <text evidence="2">The sequence shown here is derived from an EMBL/GenBank/DDBJ whole genome shotgun (WGS) entry which is preliminary data.</text>
</comment>
<dbReference type="OrthoDB" id="9817626at2"/>
<evidence type="ECO:0000256" key="1">
    <source>
        <dbReference type="SAM" id="MobiDB-lite"/>
    </source>
</evidence>
<name>A0A4R5KMY1_9BACL</name>
<reference evidence="2 3" key="1">
    <citation type="submission" date="2019-03" db="EMBL/GenBank/DDBJ databases">
        <title>This is whole genome sequence of Paenibacillus sp MS74 strain.</title>
        <authorList>
            <person name="Trinh H.N."/>
        </authorList>
    </citation>
    <scope>NUCLEOTIDE SEQUENCE [LARGE SCALE GENOMIC DNA]</scope>
    <source>
        <strain evidence="2 3">MS74</strain>
    </source>
</reference>
<dbReference type="Proteomes" id="UP000295636">
    <property type="component" value="Unassembled WGS sequence"/>
</dbReference>
<dbReference type="EMBL" id="SMRT01000008">
    <property type="protein sequence ID" value="TDF96295.1"/>
    <property type="molecule type" value="Genomic_DNA"/>
</dbReference>
<proteinExistence type="predicted"/>
<protein>
    <submittedName>
        <fullName evidence="2">Uncharacterized protein</fullName>
    </submittedName>
</protein>
<feature type="region of interest" description="Disordered" evidence="1">
    <location>
        <begin position="123"/>
        <end position="156"/>
    </location>
</feature>
<gene>
    <name evidence="2" type="ORF">E1757_18100</name>
</gene>
<keyword evidence="3" id="KW-1185">Reference proteome</keyword>
<evidence type="ECO:0000313" key="2">
    <source>
        <dbReference type="EMBL" id="TDF96295.1"/>
    </source>
</evidence>
<organism evidence="2 3">
    <name type="scientific">Paenibacillus piri</name>
    <dbReference type="NCBI Taxonomy" id="2547395"/>
    <lineage>
        <taxon>Bacteria</taxon>
        <taxon>Bacillati</taxon>
        <taxon>Bacillota</taxon>
        <taxon>Bacilli</taxon>
        <taxon>Bacillales</taxon>
        <taxon>Paenibacillaceae</taxon>
        <taxon>Paenibacillus</taxon>
    </lineage>
</organism>
<dbReference type="AlphaFoldDB" id="A0A4R5KMY1"/>
<evidence type="ECO:0000313" key="3">
    <source>
        <dbReference type="Proteomes" id="UP000295636"/>
    </source>
</evidence>
<dbReference type="RefSeq" id="WP_133230589.1">
    <property type="nucleotide sequence ID" value="NZ_SMRT01000008.1"/>
</dbReference>
<sequence>MIQRVVKNQKGKDMATKIRGTASYSNYSGNEKLFADFLLDDPSVTIEAEGYREFNTELKKRIKDLDPDYLKFLSQKELEDIIEKERSAKNHISEEQLADVYKALSGKRDLTVDTPVGLGLNSIRNPSGDQPVTAVKAPESDSSATPFTGAHGKAWKKDTNDKSSIAQELDGWATTVQDFTRTDKSNETYHTCVACSNQYKRDQLTTDHQVPFETLKERAFDLAHYASLSVQHETEVRKQFTNFDAYFVKNSQNHYFPTNAMVNDYSNDLKNSLRICSGCNGIVGGKGTVSPVEFFRSTPMFGETFLKFALNGATQPNEFFGNPDPNTGWGEKAREWIEKIIVKFTDIISKVSQMKDERVRDLTTLQSEVYEAANSNVPQIKSQMKKRKAKFNNRHLAAASGIGVEQSIAEREKFTDYEDGVSDEEDLVDELKGAVTRTLDEREKKKKRKTDKYTGKLEAQLKGTDDGKTTLSSSLARNDAIQRRQILENMARCEVLGLKYEGTALEGTTTVDAGITEEAKKTAIAELEQLQNEAYSLGVNNKSAPMVPIAWLFQASSFQKVFALIRDANQRGLDLAVQYEQNRTFE</sequence>